<organism evidence="2 3">
    <name type="scientific">Nonomuraea deserti</name>
    <dbReference type="NCBI Taxonomy" id="1848322"/>
    <lineage>
        <taxon>Bacteria</taxon>
        <taxon>Bacillati</taxon>
        <taxon>Actinomycetota</taxon>
        <taxon>Actinomycetes</taxon>
        <taxon>Streptosporangiales</taxon>
        <taxon>Streptosporangiaceae</taxon>
        <taxon>Nonomuraea</taxon>
    </lineage>
</organism>
<dbReference type="Proteomes" id="UP000295258">
    <property type="component" value="Unassembled WGS sequence"/>
</dbReference>
<keyword evidence="3" id="KW-1185">Reference proteome</keyword>
<dbReference type="Pfam" id="PF10049">
    <property type="entry name" value="DUF2283"/>
    <property type="match status" value="1"/>
</dbReference>
<feature type="domain" description="DUF6968" evidence="1">
    <location>
        <begin position="5"/>
        <end position="91"/>
    </location>
</feature>
<gene>
    <name evidence="2" type="ORF">E1292_47275</name>
</gene>
<protein>
    <submittedName>
        <fullName evidence="2">DUF2283 domain-containing protein</fullName>
    </submittedName>
</protein>
<dbReference type="AlphaFoldDB" id="A0A4R4UEG2"/>
<dbReference type="InterPro" id="IPR054241">
    <property type="entry name" value="DUF6968"/>
</dbReference>
<evidence type="ECO:0000313" key="2">
    <source>
        <dbReference type="EMBL" id="TDC86962.1"/>
    </source>
</evidence>
<evidence type="ECO:0000313" key="3">
    <source>
        <dbReference type="Proteomes" id="UP000295258"/>
    </source>
</evidence>
<sequence>MYEIAHRVLVLRTDPPRDVVVTLGLPYEEPAGEWSCPYRIDGLAGWEHERKVTAFDSLEAIGLAMVTVRAALAGSHEAKEGLLSWDDAPSGRRARTVYVSVDQEHDIAYVSMKHEMSPGEAVRQAEAGDVIVDYGESGQLLGLEIMNAAAVLPPELRL</sequence>
<dbReference type="RefSeq" id="WP_132606342.1">
    <property type="nucleotide sequence ID" value="NZ_SMKO01000278.1"/>
</dbReference>
<reference evidence="2 3" key="1">
    <citation type="submission" date="2019-03" db="EMBL/GenBank/DDBJ databases">
        <title>Draft genome sequences of novel Actinobacteria.</title>
        <authorList>
            <person name="Sahin N."/>
            <person name="Ay H."/>
            <person name="Saygin H."/>
        </authorList>
    </citation>
    <scope>NUCLEOTIDE SEQUENCE [LARGE SCALE GENOMIC DNA]</scope>
    <source>
        <strain evidence="2 3">KC310</strain>
    </source>
</reference>
<accession>A0A4R4UEG2</accession>
<evidence type="ECO:0000259" key="1">
    <source>
        <dbReference type="Pfam" id="PF22302"/>
    </source>
</evidence>
<dbReference type="Pfam" id="PF22302">
    <property type="entry name" value="DUF6968"/>
    <property type="match status" value="1"/>
</dbReference>
<dbReference type="EMBL" id="SMKO01000278">
    <property type="protein sequence ID" value="TDC86962.1"/>
    <property type="molecule type" value="Genomic_DNA"/>
</dbReference>
<dbReference type="InterPro" id="IPR019270">
    <property type="entry name" value="DUF2283"/>
</dbReference>
<comment type="caution">
    <text evidence="2">The sequence shown here is derived from an EMBL/GenBank/DDBJ whole genome shotgun (WGS) entry which is preliminary data.</text>
</comment>
<proteinExistence type="predicted"/>
<name>A0A4R4UEG2_9ACTN</name>